<comment type="caution">
    <text evidence="1">The sequence shown here is derived from an EMBL/GenBank/DDBJ whole genome shotgun (WGS) entry which is preliminary data.</text>
</comment>
<evidence type="ECO:0000313" key="2">
    <source>
        <dbReference type="Proteomes" id="UP000562027"/>
    </source>
</evidence>
<gene>
    <name evidence="1" type="ORF">HNP55_001279</name>
</gene>
<evidence type="ECO:0000313" key="1">
    <source>
        <dbReference type="EMBL" id="MBB4842764.1"/>
    </source>
</evidence>
<dbReference type="EMBL" id="JACHLP010000002">
    <property type="protein sequence ID" value="MBB4842764.1"/>
    <property type="molecule type" value="Genomic_DNA"/>
</dbReference>
<accession>A0A840L2S1</accession>
<keyword evidence="2" id="KW-1185">Reference proteome</keyword>
<sequence length="162" mass="17837">MSTQRFQRTEAGRAEVKVRSQALSRSARNLLLVLDASRPGAEWLSLVQGATEADLQQLQISGLIADPTQEPAVALTEAADRIELPAAPASPMAYDELYGFLTRHAKQYLGLMKGYRMVLEVERCVDLPTLQVLADRFVQDVQLAQGEQVAEQVRRALGMSKA</sequence>
<proteinExistence type="predicted"/>
<dbReference type="AlphaFoldDB" id="A0A840L2S1"/>
<reference evidence="1 2" key="1">
    <citation type="submission" date="2020-08" db="EMBL/GenBank/DDBJ databases">
        <title>Functional genomics of gut bacteria from endangered species of beetles.</title>
        <authorList>
            <person name="Carlos-Shanley C."/>
        </authorList>
    </citation>
    <scope>NUCLEOTIDE SEQUENCE [LARGE SCALE GENOMIC DNA]</scope>
    <source>
        <strain evidence="1 2">S00239</strain>
    </source>
</reference>
<dbReference type="Proteomes" id="UP000562027">
    <property type="component" value="Unassembled WGS sequence"/>
</dbReference>
<organism evidence="1 2">
    <name type="scientific">Roseateles oligotrophus</name>
    <dbReference type="NCBI Taxonomy" id="1769250"/>
    <lineage>
        <taxon>Bacteria</taxon>
        <taxon>Pseudomonadati</taxon>
        <taxon>Pseudomonadota</taxon>
        <taxon>Betaproteobacteria</taxon>
        <taxon>Burkholderiales</taxon>
        <taxon>Sphaerotilaceae</taxon>
        <taxon>Roseateles</taxon>
    </lineage>
</organism>
<name>A0A840L2S1_9BURK</name>
<protein>
    <submittedName>
        <fullName evidence="1">Uncharacterized protein</fullName>
    </submittedName>
</protein>
<dbReference type="RefSeq" id="WP_184297367.1">
    <property type="nucleotide sequence ID" value="NZ_JACHLP010000002.1"/>
</dbReference>